<dbReference type="PANTHER" id="PTHR43003">
    <property type="entry name" value="DNA-3-METHYLADENINE GLYCOSYLASE"/>
    <property type="match status" value="1"/>
</dbReference>
<evidence type="ECO:0000256" key="2">
    <source>
        <dbReference type="ARBA" id="ARBA00010817"/>
    </source>
</evidence>
<dbReference type="GO" id="GO:0005737">
    <property type="term" value="C:cytoplasm"/>
    <property type="evidence" value="ECO:0007669"/>
    <property type="project" value="TreeGrafter"/>
</dbReference>
<dbReference type="KEGG" id="bgoe:IFJ75_00545"/>
<accession>A0A975C0X5</accession>
<dbReference type="Proteomes" id="UP000663918">
    <property type="component" value="Chromosome"/>
</dbReference>
<evidence type="ECO:0000313" key="7">
    <source>
        <dbReference type="EMBL" id="QTC91460.1"/>
    </source>
</evidence>
<dbReference type="GO" id="GO:0032131">
    <property type="term" value="F:alkylated DNA binding"/>
    <property type="evidence" value="ECO:0007669"/>
    <property type="project" value="TreeGrafter"/>
</dbReference>
<feature type="domain" description="HhH-GPD" evidence="6">
    <location>
        <begin position="48"/>
        <end position="203"/>
    </location>
</feature>
<dbReference type="AlphaFoldDB" id="A0A975C0X5"/>
<dbReference type="PANTHER" id="PTHR43003:SF5">
    <property type="entry name" value="DNA-3-METHYLADENINE GLYCOSYLASE"/>
    <property type="match status" value="1"/>
</dbReference>
<comment type="similarity">
    <text evidence="2">Belongs to the alkylbase DNA glycosidase AlkA family.</text>
</comment>
<dbReference type="Pfam" id="PF00730">
    <property type="entry name" value="HhH-GPD"/>
    <property type="match status" value="1"/>
</dbReference>
<dbReference type="CDD" id="cd00056">
    <property type="entry name" value="ENDO3c"/>
    <property type="match status" value="1"/>
</dbReference>
<sequence>MTTPEAIAAARLALIAADPTLTRAHADVPIFDWRTRIGGFEGLFRMIVEQQVSLASAAAIWKRTVDGLEGVVTPQAVLARDIETLRSFGLSGQKARYAHEIARAQTEGRIDFDHLGRLSDAEATAALVAIKGVGRWTAETFLMFCEGRTDVFPAGDIALQEAMRWADGAALRPNEKQAYIRAERWAPHRSVAAHLLWGWYGAVKRGEIALEELKTGEGA</sequence>
<protein>
    <recommendedName>
        <fullName evidence="3">DNA-3-methyladenine glycosylase II</fullName>
        <ecNumber evidence="3">3.2.2.21</ecNumber>
    </recommendedName>
</protein>
<gene>
    <name evidence="7" type="ORF">IFJ75_00545</name>
</gene>
<dbReference type="GO" id="GO:0043916">
    <property type="term" value="F:DNA-7-methylguanine glycosylase activity"/>
    <property type="evidence" value="ECO:0007669"/>
    <property type="project" value="TreeGrafter"/>
</dbReference>
<dbReference type="Gene3D" id="1.10.1670.40">
    <property type="match status" value="1"/>
</dbReference>
<dbReference type="GO" id="GO:0006285">
    <property type="term" value="P:base-excision repair, AP site formation"/>
    <property type="evidence" value="ECO:0007669"/>
    <property type="project" value="TreeGrafter"/>
</dbReference>
<dbReference type="GO" id="GO:0032993">
    <property type="term" value="C:protein-DNA complex"/>
    <property type="evidence" value="ECO:0007669"/>
    <property type="project" value="TreeGrafter"/>
</dbReference>
<evidence type="ECO:0000256" key="4">
    <source>
        <dbReference type="ARBA" id="ARBA00022763"/>
    </source>
</evidence>
<reference evidence="7" key="1">
    <citation type="submission" date="2020-09" db="EMBL/GenBank/DDBJ databases">
        <title>Brevundimonas sp. LVF2 isolated from a puddle in Goettingen, Germany.</title>
        <authorList>
            <person name="Friedrich I."/>
            <person name="Klassen A."/>
            <person name="Hannes N."/>
            <person name="Schneider D."/>
            <person name="Hertel R."/>
            <person name="Daniel R."/>
        </authorList>
    </citation>
    <scope>NUCLEOTIDE SEQUENCE</scope>
    <source>
        <strain evidence="7">LVF2</strain>
    </source>
</reference>
<evidence type="ECO:0000259" key="6">
    <source>
        <dbReference type="SMART" id="SM00478"/>
    </source>
</evidence>
<evidence type="ECO:0000313" key="8">
    <source>
        <dbReference type="Proteomes" id="UP000663918"/>
    </source>
</evidence>
<dbReference type="InterPro" id="IPR051912">
    <property type="entry name" value="Alkylbase_DNA_Glycosylase/TA"/>
</dbReference>
<dbReference type="InterPro" id="IPR011257">
    <property type="entry name" value="DNA_glycosylase"/>
</dbReference>
<dbReference type="SMART" id="SM00478">
    <property type="entry name" value="ENDO3c"/>
    <property type="match status" value="1"/>
</dbReference>
<evidence type="ECO:0000256" key="5">
    <source>
        <dbReference type="ARBA" id="ARBA00023204"/>
    </source>
</evidence>
<dbReference type="EMBL" id="CP062222">
    <property type="protein sequence ID" value="QTC91460.1"/>
    <property type="molecule type" value="Genomic_DNA"/>
</dbReference>
<dbReference type="Gene3D" id="1.10.340.30">
    <property type="entry name" value="Hypothetical protein, domain 2"/>
    <property type="match status" value="1"/>
</dbReference>
<dbReference type="InterPro" id="IPR003265">
    <property type="entry name" value="HhH-GPD_domain"/>
</dbReference>
<dbReference type="SUPFAM" id="SSF48150">
    <property type="entry name" value="DNA-glycosylase"/>
    <property type="match status" value="1"/>
</dbReference>
<dbReference type="GO" id="GO:0008725">
    <property type="term" value="F:DNA-3-methyladenine glycosylase activity"/>
    <property type="evidence" value="ECO:0007669"/>
    <property type="project" value="TreeGrafter"/>
</dbReference>
<evidence type="ECO:0000256" key="3">
    <source>
        <dbReference type="ARBA" id="ARBA00012000"/>
    </source>
</evidence>
<dbReference type="EC" id="3.2.2.21" evidence="3"/>
<keyword evidence="5" id="KW-0234">DNA repair</keyword>
<keyword evidence="4" id="KW-0227">DNA damage</keyword>
<dbReference type="RefSeq" id="WP_207870637.1">
    <property type="nucleotide sequence ID" value="NZ_CP062222.1"/>
</dbReference>
<name>A0A975C0X5_9CAUL</name>
<proteinExistence type="inferred from homology"/>
<dbReference type="GO" id="GO:0006307">
    <property type="term" value="P:DNA alkylation repair"/>
    <property type="evidence" value="ECO:0007669"/>
    <property type="project" value="TreeGrafter"/>
</dbReference>
<keyword evidence="8" id="KW-1185">Reference proteome</keyword>
<evidence type="ECO:0000256" key="1">
    <source>
        <dbReference type="ARBA" id="ARBA00000086"/>
    </source>
</evidence>
<dbReference type="FunFam" id="1.10.340.30:FF:000004">
    <property type="entry name" value="DNA-3-methyladenine glycosylase II"/>
    <property type="match status" value="1"/>
</dbReference>
<organism evidence="7 8">
    <name type="scientific">Brevundimonas goettingensis</name>
    <dbReference type="NCBI Taxonomy" id="2774190"/>
    <lineage>
        <taxon>Bacteria</taxon>
        <taxon>Pseudomonadati</taxon>
        <taxon>Pseudomonadota</taxon>
        <taxon>Alphaproteobacteria</taxon>
        <taxon>Caulobacterales</taxon>
        <taxon>Caulobacteraceae</taxon>
        <taxon>Brevundimonas</taxon>
    </lineage>
</organism>
<comment type="catalytic activity">
    <reaction evidence="1">
        <text>Hydrolysis of alkylated DNA, releasing 3-methyladenine, 3-methylguanine, 7-methylguanine and 7-methyladenine.</text>
        <dbReference type="EC" id="3.2.2.21"/>
    </reaction>
</comment>